<dbReference type="Pfam" id="PF00106">
    <property type="entry name" value="adh_short"/>
    <property type="match status" value="1"/>
</dbReference>
<name>A0A4R6JP85_9ACTN</name>
<dbReference type="Proteomes" id="UP000294901">
    <property type="component" value="Unassembled WGS sequence"/>
</dbReference>
<sequence length="234" mass="23662">MGVMGNGRTALITGGTGGLGVAVVTAFIAEGWRVVTPVRAGSVGKLPEGAVPLVADLTDETEVTTAVTAAVTARGPEAPLRAVINLVGGFATGPLIADAPYAGLVAQLDQNLRPTYLVTQAALPHLVEAGGGSIVCVSSRTALSPFPGGSAYAISKAAVLAFAASVAVEYRSKNVRCNTVLPSVIDTPVNRAAMPDADFGKWVRPEQIAPTILFLASEASAPTSGAQIPVYGRA</sequence>
<dbReference type="InterPro" id="IPR036291">
    <property type="entry name" value="NAD(P)-bd_dom_sf"/>
</dbReference>
<dbReference type="GO" id="GO:0016616">
    <property type="term" value="F:oxidoreductase activity, acting on the CH-OH group of donors, NAD or NADP as acceptor"/>
    <property type="evidence" value="ECO:0007669"/>
    <property type="project" value="TreeGrafter"/>
</dbReference>
<keyword evidence="4" id="KW-1185">Reference proteome</keyword>
<evidence type="ECO:0000256" key="2">
    <source>
        <dbReference type="ARBA" id="ARBA00023002"/>
    </source>
</evidence>
<dbReference type="PROSITE" id="PS00061">
    <property type="entry name" value="ADH_SHORT"/>
    <property type="match status" value="1"/>
</dbReference>
<dbReference type="PANTHER" id="PTHR42760">
    <property type="entry name" value="SHORT-CHAIN DEHYDROGENASES/REDUCTASES FAMILY MEMBER"/>
    <property type="match status" value="1"/>
</dbReference>
<dbReference type="PRINTS" id="PR00081">
    <property type="entry name" value="GDHRDH"/>
</dbReference>
<gene>
    <name evidence="3" type="ORF">C8E87_1924</name>
</gene>
<dbReference type="InterPro" id="IPR020904">
    <property type="entry name" value="Sc_DH/Rdtase_CS"/>
</dbReference>
<dbReference type="SUPFAM" id="SSF51735">
    <property type="entry name" value="NAD(P)-binding Rossmann-fold domains"/>
    <property type="match status" value="1"/>
</dbReference>
<dbReference type="AlphaFoldDB" id="A0A4R6JP85"/>
<proteinExistence type="inferred from homology"/>
<evidence type="ECO:0000256" key="1">
    <source>
        <dbReference type="ARBA" id="ARBA00006484"/>
    </source>
</evidence>
<reference evidence="3 4" key="1">
    <citation type="submission" date="2019-03" db="EMBL/GenBank/DDBJ databases">
        <title>Sequencing the genomes of 1000 actinobacteria strains.</title>
        <authorList>
            <person name="Klenk H.-P."/>
        </authorList>
    </citation>
    <scope>NUCLEOTIDE SEQUENCE [LARGE SCALE GENOMIC DNA]</scope>
    <source>
        <strain evidence="3 4">DSM 43805</strain>
    </source>
</reference>
<comment type="similarity">
    <text evidence="1">Belongs to the short-chain dehydrogenases/reductases (SDR) family.</text>
</comment>
<dbReference type="Gene3D" id="3.40.50.720">
    <property type="entry name" value="NAD(P)-binding Rossmann-like Domain"/>
    <property type="match status" value="1"/>
</dbReference>
<accession>A0A4R6JP85</accession>
<evidence type="ECO:0000313" key="4">
    <source>
        <dbReference type="Proteomes" id="UP000294901"/>
    </source>
</evidence>
<dbReference type="PANTHER" id="PTHR42760:SF115">
    <property type="entry name" value="3-OXOACYL-[ACYL-CARRIER-PROTEIN] REDUCTASE FABG"/>
    <property type="match status" value="1"/>
</dbReference>
<dbReference type="InterPro" id="IPR002347">
    <property type="entry name" value="SDR_fam"/>
</dbReference>
<evidence type="ECO:0000313" key="3">
    <source>
        <dbReference type="EMBL" id="TDO38274.1"/>
    </source>
</evidence>
<organism evidence="3 4">
    <name type="scientific">Paractinoplanes brasiliensis</name>
    <dbReference type="NCBI Taxonomy" id="52695"/>
    <lineage>
        <taxon>Bacteria</taxon>
        <taxon>Bacillati</taxon>
        <taxon>Actinomycetota</taxon>
        <taxon>Actinomycetes</taxon>
        <taxon>Micromonosporales</taxon>
        <taxon>Micromonosporaceae</taxon>
        <taxon>Paractinoplanes</taxon>
    </lineage>
</organism>
<protein>
    <submittedName>
        <fullName evidence="3">NAD(P)-dependent dehydrogenase (Short-subunit alcohol dehydrogenase family)</fullName>
    </submittedName>
</protein>
<keyword evidence="2" id="KW-0560">Oxidoreductase</keyword>
<comment type="caution">
    <text evidence="3">The sequence shown here is derived from an EMBL/GenBank/DDBJ whole genome shotgun (WGS) entry which is preliminary data.</text>
</comment>
<dbReference type="EMBL" id="SNWR01000001">
    <property type="protein sequence ID" value="TDO38274.1"/>
    <property type="molecule type" value="Genomic_DNA"/>
</dbReference>